<dbReference type="Gene3D" id="3.90.850.10">
    <property type="entry name" value="Fumarylacetoacetase-like, C-terminal domain"/>
    <property type="match status" value="1"/>
</dbReference>
<dbReference type="AlphaFoldDB" id="A0AA42ICJ8"/>
<dbReference type="GO" id="GO:0046872">
    <property type="term" value="F:metal ion binding"/>
    <property type="evidence" value="ECO:0007669"/>
    <property type="project" value="UniProtKB-KW"/>
</dbReference>
<sequence>MSTRPSKIVCVGRNYAEHAKELGNPIPDRAILFIKPPSSLSPLSEGISWNQALGECHYECEICLKITHPLSRETDPAKALEAVGAVTLGLDLTLRDLQGDLKAKGEPWERAKAFDGACLLADWIEADEIGDLQELELIFTINGVERQHGFSKDMIRDIGALLVEINQCFSLEAGDVIMTGTPAGVGALRANDQLTMKLITQSGEYDWDSFVKAQ</sequence>
<name>A0AA42ICJ8_9GAMM</name>
<accession>A0AA42ICJ8</accession>
<keyword evidence="1" id="KW-0479">Metal-binding</keyword>
<proteinExistence type="predicted"/>
<evidence type="ECO:0000313" key="3">
    <source>
        <dbReference type="EMBL" id="MDH0565572.1"/>
    </source>
</evidence>
<gene>
    <name evidence="3" type="ORF">N7644_18060</name>
</gene>
<feature type="domain" description="Fumarylacetoacetase-like C-terminal" evidence="2">
    <location>
        <begin position="7"/>
        <end position="198"/>
    </location>
</feature>
<evidence type="ECO:0000313" key="4">
    <source>
        <dbReference type="Proteomes" id="UP001159329"/>
    </source>
</evidence>
<dbReference type="Proteomes" id="UP001159329">
    <property type="component" value="Unassembled WGS sequence"/>
</dbReference>
<comment type="caution">
    <text evidence="3">The sequence shown here is derived from an EMBL/GenBank/DDBJ whole genome shotgun (WGS) entry which is preliminary data.</text>
</comment>
<dbReference type="RefSeq" id="WP_005227366.1">
    <property type="nucleotide sequence ID" value="NZ_CP180027.1"/>
</dbReference>
<evidence type="ECO:0000259" key="2">
    <source>
        <dbReference type="Pfam" id="PF01557"/>
    </source>
</evidence>
<dbReference type="SUPFAM" id="SSF56529">
    <property type="entry name" value="FAH"/>
    <property type="match status" value="1"/>
</dbReference>
<keyword evidence="3" id="KW-0378">Hydrolase</keyword>
<dbReference type="PANTHER" id="PTHR11820">
    <property type="entry name" value="ACYLPYRUVASE"/>
    <property type="match status" value="1"/>
</dbReference>
<evidence type="ECO:0000256" key="1">
    <source>
        <dbReference type="ARBA" id="ARBA00022723"/>
    </source>
</evidence>
<protein>
    <submittedName>
        <fullName evidence="3">Fumarylacetoacetate hydrolase family protein</fullName>
    </submittedName>
</protein>
<organism evidence="3 4">
    <name type="scientific">Acinetobacter courvalinii</name>
    <dbReference type="NCBI Taxonomy" id="280147"/>
    <lineage>
        <taxon>Bacteria</taxon>
        <taxon>Pseudomonadati</taxon>
        <taxon>Pseudomonadota</taxon>
        <taxon>Gammaproteobacteria</taxon>
        <taxon>Moraxellales</taxon>
        <taxon>Moraxellaceae</taxon>
        <taxon>Acinetobacter</taxon>
    </lineage>
</organism>
<dbReference type="EMBL" id="JAOEEO010000010">
    <property type="protein sequence ID" value="MDH0565572.1"/>
    <property type="molecule type" value="Genomic_DNA"/>
</dbReference>
<dbReference type="InterPro" id="IPR011234">
    <property type="entry name" value="Fumarylacetoacetase-like_C"/>
</dbReference>
<reference evidence="3" key="1">
    <citation type="submission" date="2022-09" db="EMBL/GenBank/DDBJ databases">
        <title>Intensive care unit water sources are persistently colonized with multi-drug resistant bacteria and are the site of extensive horizontal gene transfer of antibiotic resistance genes.</title>
        <authorList>
            <person name="Diorio-Toth L."/>
        </authorList>
    </citation>
    <scope>NUCLEOTIDE SEQUENCE</scope>
    <source>
        <strain evidence="3">GD04005</strain>
    </source>
</reference>
<dbReference type="Pfam" id="PF01557">
    <property type="entry name" value="FAA_hydrolase"/>
    <property type="match status" value="1"/>
</dbReference>
<dbReference type="InterPro" id="IPR036663">
    <property type="entry name" value="Fumarylacetoacetase_C_sf"/>
</dbReference>
<dbReference type="PANTHER" id="PTHR11820:SF7">
    <property type="entry name" value="ACYLPYRUVASE FAHD1, MITOCHONDRIAL"/>
    <property type="match status" value="1"/>
</dbReference>
<dbReference type="GO" id="GO:0018773">
    <property type="term" value="F:acetylpyruvate hydrolase activity"/>
    <property type="evidence" value="ECO:0007669"/>
    <property type="project" value="TreeGrafter"/>
</dbReference>